<organism evidence="3 4">
    <name type="scientific">Colletotrichum siamense</name>
    <name type="common">Anthracnose fungus</name>
    <dbReference type="NCBI Taxonomy" id="690259"/>
    <lineage>
        <taxon>Eukaryota</taxon>
        <taxon>Fungi</taxon>
        <taxon>Dikarya</taxon>
        <taxon>Ascomycota</taxon>
        <taxon>Pezizomycotina</taxon>
        <taxon>Sordariomycetes</taxon>
        <taxon>Hypocreomycetidae</taxon>
        <taxon>Glomerellales</taxon>
        <taxon>Glomerellaceae</taxon>
        <taxon>Colletotrichum</taxon>
        <taxon>Colletotrichum gloeosporioides species complex</taxon>
    </lineage>
</organism>
<evidence type="ECO:0000256" key="2">
    <source>
        <dbReference type="SAM" id="MobiDB-lite"/>
    </source>
</evidence>
<accession>A0A9P5F324</accession>
<dbReference type="SUPFAM" id="SSF53335">
    <property type="entry name" value="S-adenosyl-L-methionine-dependent methyltransferases"/>
    <property type="match status" value="1"/>
</dbReference>
<proteinExistence type="inferred from homology"/>
<dbReference type="Gene3D" id="3.40.50.150">
    <property type="entry name" value="Vaccinia Virus protein VP39"/>
    <property type="match status" value="1"/>
</dbReference>
<evidence type="ECO:0000256" key="1">
    <source>
        <dbReference type="ARBA" id="ARBA00038158"/>
    </source>
</evidence>
<dbReference type="GO" id="GO:0008168">
    <property type="term" value="F:methyltransferase activity"/>
    <property type="evidence" value="ECO:0007669"/>
    <property type="project" value="TreeGrafter"/>
</dbReference>
<dbReference type="Pfam" id="PF13489">
    <property type="entry name" value="Methyltransf_23"/>
    <property type="match status" value="1"/>
</dbReference>
<dbReference type="PANTHER" id="PTHR43591:SF10">
    <property type="entry name" value="ABC TRANSMEMBRANE TYPE-1 DOMAIN-CONTAINING PROTEIN-RELATED"/>
    <property type="match status" value="1"/>
</dbReference>
<dbReference type="PANTHER" id="PTHR43591">
    <property type="entry name" value="METHYLTRANSFERASE"/>
    <property type="match status" value="1"/>
</dbReference>
<reference evidence="3" key="1">
    <citation type="submission" date="2019-06" db="EMBL/GenBank/DDBJ databases">
        <authorList>
            <person name="Gan P."/>
            <person name="Shirasu K."/>
        </authorList>
    </citation>
    <scope>NUCLEOTIDE SEQUENCE [LARGE SCALE GENOMIC DNA]</scope>
    <source>
        <strain evidence="3">CAD2</strain>
    </source>
</reference>
<dbReference type="Proteomes" id="UP000711996">
    <property type="component" value="Unassembled WGS sequence"/>
</dbReference>
<name>A0A9P5F324_COLSI</name>
<sequence length="332" mass="37718">MSDAQAPLHPAGTIEAADEPVDTSEFDPVEWDASSVGSRSITASIFAHEYDENGRRYHRYRHGRYPMPNDQTEQGRENIKHVLMLELLNGRLFLAPLGRNPQKIIDIGTGTGAWAIDIADRYPGASVVGIDLSPIQPEWTPGNVKFFVDDAEDDWVNGRDFDFVHFRSMAPILRKLDKVLVDAHENMKSGGWIEFQELHGQIHSDDGTMTSDDKLKTFYELVVQAFQSLGLDFHKARDLGPHLEAAGFRNVQCQIMKIPIGTWPKDNTQRLIGYYSKLAVKWAATAFTGKPFEAMGISKSQSDAWCKTVWEDLEDDSKHRYYNMFFWYAQKV</sequence>
<evidence type="ECO:0000313" key="3">
    <source>
        <dbReference type="EMBL" id="KAF4865040.1"/>
    </source>
</evidence>
<dbReference type="OrthoDB" id="2013972at2759"/>
<protein>
    <submittedName>
        <fullName evidence="3">Secondary metabolism regulator LAE1</fullName>
    </submittedName>
</protein>
<evidence type="ECO:0000313" key="4">
    <source>
        <dbReference type="Proteomes" id="UP000711996"/>
    </source>
</evidence>
<comment type="caution">
    <text evidence="3">The sequence shown here is derived from an EMBL/GenBank/DDBJ whole genome shotgun (WGS) entry which is preliminary data.</text>
</comment>
<dbReference type="CDD" id="cd02440">
    <property type="entry name" value="AdoMet_MTases"/>
    <property type="match status" value="1"/>
</dbReference>
<dbReference type="AlphaFoldDB" id="A0A9P5F324"/>
<feature type="region of interest" description="Disordered" evidence="2">
    <location>
        <begin position="1"/>
        <end position="23"/>
    </location>
</feature>
<gene>
    <name evidence="3" type="ORF">CGCSCA2_v001496</name>
</gene>
<comment type="similarity">
    <text evidence="1">Belongs to the methyltransferase superfamily. LaeA methyltransferase family.</text>
</comment>
<dbReference type="InterPro" id="IPR029063">
    <property type="entry name" value="SAM-dependent_MTases_sf"/>
</dbReference>
<dbReference type="EMBL" id="QPMT01000003">
    <property type="protein sequence ID" value="KAF4865040.1"/>
    <property type="molecule type" value="Genomic_DNA"/>
</dbReference>
<keyword evidence="4" id="KW-1185">Reference proteome</keyword>